<dbReference type="InterPro" id="IPR052356">
    <property type="entry name" value="Thiol_S-MT"/>
</dbReference>
<dbReference type="Proteomes" id="UP000002630">
    <property type="component" value="Linkage Group LG33"/>
</dbReference>
<dbReference type="AlphaFoldDB" id="D7FYW0"/>
<dbReference type="InterPro" id="IPR013216">
    <property type="entry name" value="Methyltransf_11"/>
</dbReference>
<dbReference type="Gene3D" id="3.40.50.150">
    <property type="entry name" value="Vaccinia Virus protein VP39"/>
    <property type="match status" value="1"/>
</dbReference>
<proteinExistence type="predicted"/>
<dbReference type="EMBL" id="FN649758">
    <property type="protein sequence ID" value="CBJ26602.1"/>
    <property type="molecule type" value="Genomic_DNA"/>
</dbReference>
<evidence type="ECO:0000313" key="2">
    <source>
        <dbReference type="EMBL" id="CBJ26602.1"/>
    </source>
</evidence>
<feature type="domain" description="Methyltransferase type 11" evidence="1">
    <location>
        <begin position="80"/>
        <end position="149"/>
    </location>
</feature>
<organism evidence="2 3">
    <name type="scientific">Ectocarpus siliculosus</name>
    <name type="common">Brown alga</name>
    <name type="synonym">Conferva siliculosa</name>
    <dbReference type="NCBI Taxonomy" id="2880"/>
    <lineage>
        <taxon>Eukaryota</taxon>
        <taxon>Sar</taxon>
        <taxon>Stramenopiles</taxon>
        <taxon>Ochrophyta</taxon>
        <taxon>PX clade</taxon>
        <taxon>Phaeophyceae</taxon>
        <taxon>Ectocarpales</taxon>
        <taxon>Ectocarpaceae</taxon>
        <taxon>Ectocarpus</taxon>
    </lineage>
</organism>
<dbReference type="CDD" id="cd02440">
    <property type="entry name" value="AdoMet_MTases"/>
    <property type="match status" value="1"/>
</dbReference>
<dbReference type="STRING" id="2880.D7FYW0"/>
<protein>
    <recommendedName>
        <fullName evidence="1">Methyltransferase type 11 domain-containing protein</fullName>
    </recommendedName>
</protein>
<dbReference type="SUPFAM" id="SSF53335">
    <property type="entry name" value="S-adenosyl-L-methionine-dependent methyltransferases"/>
    <property type="match status" value="1"/>
</dbReference>
<dbReference type="EMBL" id="FN648542">
    <property type="protein sequence ID" value="CBJ26602.1"/>
    <property type="molecule type" value="Genomic_DNA"/>
</dbReference>
<dbReference type="OrthoDB" id="416496at2759"/>
<dbReference type="InParanoid" id="D7FYW0"/>
<evidence type="ECO:0000259" key="1">
    <source>
        <dbReference type="Pfam" id="PF08241"/>
    </source>
</evidence>
<sequence>MLPKLHVLCCQNPRPTRRFSSIRCPLKTSSQIWLHSLECKSLAPDQLANPVCPHSAAVRIFLHPCLSPGGSPVLTSRRLDFPALERATEKAQKLGLTLRGVGGIVEELPFESSSFDAVVSTLVFCSVRDPAAALREVSRVLRPGGKFLFVEHVHAPDEGLSILGLRQQQELLDPLQQLLADGCHLTRETGQLIRDSAGESPSRNRLFSRIETIESVRIKSMWPVSEQVFGVVVK</sequence>
<dbReference type="Pfam" id="PF08241">
    <property type="entry name" value="Methyltransf_11"/>
    <property type="match status" value="1"/>
</dbReference>
<reference evidence="2 3" key="1">
    <citation type="journal article" date="2010" name="Nature">
        <title>The Ectocarpus genome and the independent evolution of multicellularity in brown algae.</title>
        <authorList>
            <person name="Cock J.M."/>
            <person name="Sterck L."/>
            <person name="Rouze P."/>
            <person name="Scornet D."/>
            <person name="Allen A.E."/>
            <person name="Amoutzias G."/>
            <person name="Anthouard V."/>
            <person name="Artiguenave F."/>
            <person name="Aury J.M."/>
            <person name="Badger J.H."/>
            <person name="Beszteri B."/>
            <person name="Billiau K."/>
            <person name="Bonnet E."/>
            <person name="Bothwell J.H."/>
            <person name="Bowler C."/>
            <person name="Boyen C."/>
            <person name="Brownlee C."/>
            <person name="Carrano C.J."/>
            <person name="Charrier B."/>
            <person name="Cho G.Y."/>
            <person name="Coelho S.M."/>
            <person name="Collen J."/>
            <person name="Corre E."/>
            <person name="Da Silva C."/>
            <person name="Delage L."/>
            <person name="Delaroque N."/>
            <person name="Dittami S.M."/>
            <person name="Doulbeau S."/>
            <person name="Elias M."/>
            <person name="Farnham G."/>
            <person name="Gachon C.M."/>
            <person name="Gschloessl B."/>
            <person name="Heesch S."/>
            <person name="Jabbari K."/>
            <person name="Jubin C."/>
            <person name="Kawai H."/>
            <person name="Kimura K."/>
            <person name="Kloareg B."/>
            <person name="Kupper F.C."/>
            <person name="Lang D."/>
            <person name="Le Bail A."/>
            <person name="Leblanc C."/>
            <person name="Lerouge P."/>
            <person name="Lohr M."/>
            <person name="Lopez P.J."/>
            <person name="Martens C."/>
            <person name="Maumus F."/>
            <person name="Michel G."/>
            <person name="Miranda-Saavedra D."/>
            <person name="Morales J."/>
            <person name="Moreau H."/>
            <person name="Motomura T."/>
            <person name="Nagasato C."/>
            <person name="Napoli C.A."/>
            <person name="Nelson D.R."/>
            <person name="Nyvall-Collen P."/>
            <person name="Peters A.F."/>
            <person name="Pommier C."/>
            <person name="Potin P."/>
            <person name="Poulain J."/>
            <person name="Quesneville H."/>
            <person name="Read B."/>
            <person name="Rensing S.A."/>
            <person name="Ritter A."/>
            <person name="Rousvoal S."/>
            <person name="Samanta M."/>
            <person name="Samson G."/>
            <person name="Schroeder D.C."/>
            <person name="Segurens B."/>
            <person name="Strittmatter M."/>
            <person name="Tonon T."/>
            <person name="Tregear J.W."/>
            <person name="Valentin K."/>
            <person name="von Dassow P."/>
            <person name="Yamagishi T."/>
            <person name="Van de Peer Y."/>
            <person name="Wincker P."/>
        </authorList>
    </citation>
    <scope>NUCLEOTIDE SEQUENCE [LARGE SCALE GENOMIC DNA]</scope>
    <source>
        <strain evidence="3">Ec32 / CCAP1310/4</strain>
    </source>
</reference>
<dbReference type="eggNOG" id="KOG4300">
    <property type="taxonomic scope" value="Eukaryota"/>
</dbReference>
<dbReference type="PANTHER" id="PTHR45036:SF1">
    <property type="entry name" value="METHYLTRANSFERASE LIKE 7A"/>
    <property type="match status" value="1"/>
</dbReference>
<accession>D7FYW0</accession>
<dbReference type="InterPro" id="IPR029063">
    <property type="entry name" value="SAM-dependent_MTases_sf"/>
</dbReference>
<gene>
    <name evidence="2" type="ORF">Esi_0035_0111</name>
</gene>
<keyword evidence="3" id="KW-1185">Reference proteome</keyword>
<dbReference type="PANTHER" id="PTHR45036">
    <property type="entry name" value="METHYLTRANSFERASE LIKE 7B"/>
    <property type="match status" value="1"/>
</dbReference>
<name>D7FYW0_ECTSI</name>
<evidence type="ECO:0000313" key="3">
    <source>
        <dbReference type="Proteomes" id="UP000002630"/>
    </source>
</evidence>
<dbReference type="GO" id="GO:0008757">
    <property type="term" value="F:S-adenosylmethionine-dependent methyltransferase activity"/>
    <property type="evidence" value="ECO:0007669"/>
    <property type="project" value="InterPro"/>
</dbReference>